<comment type="caution">
    <text evidence="1">The sequence shown here is derived from an EMBL/GenBank/DDBJ whole genome shotgun (WGS) entry which is preliminary data.</text>
</comment>
<evidence type="ECO:0000313" key="2">
    <source>
        <dbReference type="Proteomes" id="UP001165124"/>
    </source>
</evidence>
<organism evidence="1 2">
    <name type="scientific">Actinomadura rubrobrunea</name>
    <dbReference type="NCBI Taxonomy" id="115335"/>
    <lineage>
        <taxon>Bacteria</taxon>
        <taxon>Bacillati</taxon>
        <taxon>Actinomycetota</taxon>
        <taxon>Actinomycetes</taxon>
        <taxon>Streptosporangiales</taxon>
        <taxon>Thermomonosporaceae</taxon>
        <taxon>Actinomadura</taxon>
    </lineage>
</organism>
<sequence>MQLTLDINPQRIAQHGKELRSDIIPALEKVTETLNADGVYNLEGGSFSITMTMAAMAYPGALQFAFEDLRTHREMLDRFASGIETTAKNYQAAEENSTVKKA</sequence>
<name>A0A9W6PWX2_9ACTN</name>
<dbReference type="AlphaFoldDB" id="A0A9W6PWX2"/>
<accession>A0A9W6PWX2</accession>
<reference evidence="1" key="1">
    <citation type="submission" date="2023-02" db="EMBL/GenBank/DDBJ databases">
        <title>Actinomadura rubrobrunea NBRC 14622.</title>
        <authorList>
            <person name="Ichikawa N."/>
            <person name="Sato H."/>
            <person name="Tonouchi N."/>
        </authorList>
    </citation>
    <scope>NUCLEOTIDE SEQUENCE</scope>
    <source>
        <strain evidence="1">NBRC 14622</strain>
    </source>
</reference>
<protein>
    <submittedName>
        <fullName evidence="1">Uncharacterized protein</fullName>
    </submittedName>
</protein>
<dbReference type="EMBL" id="BSRZ01000008">
    <property type="protein sequence ID" value="GLW65242.1"/>
    <property type="molecule type" value="Genomic_DNA"/>
</dbReference>
<keyword evidence="2" id="KW-1185">Reference proteome</keyword>
<proteinExistence type="predicted"/>
<dbReference type="Proteomes" id="UP001165124">
    <property type="component" value="Unassembled WGS sequence"/>
</dbReference>
<evidence type="ECO:0000313" key="1">
    <source>
        <dbReference type="EMBL" id="GLW65242.1"/>
    </source>
</evidence>
<gene>
    <name evidence="1" type="ORF">Arub01_34860</name>
</gene>